<organism evidence="6 7">
    <name type="scientific">Microcystis flos-aquae FACHB-1344</name>
    <dbReference type="NCBI Taxonomy" id="2692899"/>
    <lineage>
        <taxon>Bacteria</taxon>
        <taxon>Bacillati</taxon>
        <taxon>Cyanobacteriota</taxon>
        <taxon>Cyanophyceae</taxon>
        <taxon>Oscillatoriophycideae</taxon>
        <taxon>Chroococcales</taxon>
        <taxon>Microcystaceae</taxon>
        <taxon>Microcystis</taxon>
    </lineage>
</organism>
<dbReference type="Gene3D" id="3.40.710.10">
    <property type="entry name" value="DD-peptidase/beta-lactamase superfamily"/>
    <property type="match status" value="1"/>
</dbReference>
<dbReference type="PANTHER" id="PTHR12544">
    <property type="entry name" value="GLUTAMINASE"/>
    <property type="match status" value="1"/>
</dbReference>
<dbReference type="Pfam" id="PF04960">
    <property type="entry name" value="Glutaminase"/>
    <property type="match status" value="1"/>
</dbReference>
<keyword evidence="7" id="KW-1185">Reference proteome</keyword>
<comment type="subunit">
    <text evidence="2">Homotetramer.</text>
</comment>
<evidence type="ECO:0000256" key="1">
    <source>
        <dbReference type="ARBA" id="ARBA00011076"/>
    </source>
</evidence>
<comment type="similarity">
    <text evidence="1">Belongs to the glutaminase family.</text>
</comment>
<gene>
    <name evidence="6" type="ORF">H6G48_08895</name>
</gene>
<evidence type="ECO:0000256" key="5">
    <source>
        <dbReference type="ARBA" id="ARBA00049534"/>
    </source>
</evidence>
<keyword evidence="4" id="KW-0378">Hydrolase</keyword>
<reference evidence="6 7" key="1">
    <citation type="journal article" date="2020" name="ISME J.">
        <title>Comparative genomics reveals insights into cyanobacterial evolution and habitat adaptation.</title>
        <authorList>
            <person name="Chen M.Y."/>
            <person name="Teng W.K."/>
            <person name="Zhao L."/>
            <person name="Hu C.X."/>
            <person name="Zhou Y.K."/>
            <person name="Han B.P."/>
            <person name="Song L.R."/>
            <person name="Shu W.S."/>
        </authorList>
    </citation>
    <scope>NUCLEOTIDE SEQUENCE [LARGE SCALE GENOMIC DNA]</scope>
    <source>
        <strain evidence="6 7">FACHB-1344</strain>
    </source>
</reference>
<dbReference type="PANTHER" id="PTHR12544:SF29">
    <property type="entry name" value="GLUTAMINASE"/>
    <property type="match status" value="1"/>
</dbReference>
<protein>
    <recommendedName>
        <fullName evidence="3">glutaminase</fullName>
        <ecNumber evidence="3">3.5.1.2</ecNumber>
    </recommendedName>
</protein>
<comment type="catalytic activity">
    <reaction evidence="5">
        <text>L-glutamine + H2O = L-glutamate + NH4(+)</text>
        <dbReference type="Rhea" id="RHEA:15889"/>
        <dbReference type="ChEBI" id="CHEBI:15377"/>
        <dbReference type="ChEBI" id="CHEBI:28938"/>
        <dbReference type="ChEBI" id="CHEBI:29985"/>
        <dbReference type="ChEBI" id="CHEBI:58359"/>
        <dbReference type="EC" id="3.5.1.2"/>
    </reaction>
</comment>
<evidence type="ECO:0000313" key="6">
    <source>
        <dbReference type="EMBL" id="MBD2621779.1"/>
    </source>
</evidence>
<proteinExistence type="inferred from homology"/>
<evidence type="ECO:0000256" key="4">
    <source>
        <dbReference type="ARBA" id="ARBA00022801"/>
    </source>
</evidence>
<name>A0ABR8HQS1_9CHRO</name>
<sequence length="69" mass="7325">MTNCGLYEASQQFALEVGFPTKSGVSGAVLSIVPEQGAIACYSPMLNEQGNSILGLNLLTHISHFVKEI</sequence>
<evidence type="ECO:0000256" key="3">
    <source>
        <dbReference type="ARBA" id="ARBA00012918"/>
    </source>
</evidence>
<dbReference type="EC" id="3.5.1.2" evidence="3"/>
<dbReference type="InterPro" id="IPR012338">
    <property type="entry name" value="Beta-lactam/transpept-like"/>
</dbReference>
<dbReference type="SUPFAM" id="SSF56601">
    <property type="entry name" value="beta-lactamase/transpeptidase-like"/>
    <property type="match status" value="1"/>
</dbReference>
<comment type="caution">
    <text evidence="6">The sequence shown here is derived from an EMBL/GenBank/DDBJ whole genome shotgun (WGS) entry which is preliminary data.</text>
</comment>
<evidence type="ECO:0000313" key="7">
    <source>
        <dbReference type="Proteomes" id="UP000636187"/>
    </source>
</evidence>
<dbReference type="EMBL" id="JACJSW010000109">
    <property type="protein sequence ID" value="MBD2621779.1"/>
    <property type="molecule type" value="Genomic_DNA"/>
</dbReference>
<accession>A0ABR8HQS1</accession>
<dbReference type="InterPro" id="IPR015868">
    <property type="entry name" value="Glutaminase"/>
</dbReference>
<evidence type="ECO:0000256" key="2">
    <source>
        <dbReference type="ARBA" id="ARBA00011881"/>
    </source>
</evidence>
<dbReference type="Proteomes" id="UP000636187">
    <property type="component" value="Unassembled WGS sequence"/>
</dbReference>